<proteinExistence type="predicted"/>
<dbReference type="EMBL" id="LT838813">
    <property type="protein sequence ID" value="SMD42363.1"/>
    <property type="molecule type" value="Genomic_DNA"/>
</dbReference>
<evidence type="ECO:0000313" key="2">
    <source>
        <dbReference type="EMBL" id="SMD42363.1"/>
    </source>
</evidence>
<feature type="domain" description="Amidase" evidence="1">
    <location>
        <begin position="53"/>
        <end position="490"/>
    </location>
</feature>
<dbReference type="STRING" id="758820.SAMN00777080_0910"/>
<dbReference type="Pfam" id="PF01425">
    <property type="entry name" value="Amidase"/>
    <property type="match status" value="1"/>
</dbReference>
<evidence type="ECO:0000259" key="1">
    <source>
        <dbReference type="Pfam" id="PF01425"/>
    </source>
</evidence>
<dbReference type="InterPro" id="IPR023631">
    <property type="entry name" value="Amidase_dom"/>
</dbReference>
<dbReference type="AlphaFoldDB" id="A0A1W2H0E2"/>
<sequence>MKTYKIIFVCTFIINGILGCQTSEEPSPINLQELTIQNIHKAFKDGDYNSQKLVSAYLERIKNLDPSINAINSINPNALNIAKELDEEFEHTKVLRPLHGIPVIVKNNIQSKGLETTAGSLALQNFKPESDAFIICKLVEAGAIILGKSNMAEWAFTPWGSYSSTNGATLNAYNQEYTSAGSSGGTGAAIAANFGVIGLGTDTGGSIRLPSSHGSLVGFRPTMGLVSRSGIIPCQLRQDMAGPMCRTVEDAARVLEVISGYDEEDDLTSYSNGRIPDNYIQFLDNEGLKGSRIGVLWEIAEVDIDPEILALFEEAIEDMKKLGAEIIDPVVIPNFALLRKNHWCESFRSDIENYLIKNVKNDTIRKLEDLIRIGSKSKFTTETLNFSATHNGRPENIEISCLDAYSDLNRIAFREAIENYMDSMRLDALIYPTWNIKPYRMDSIVEEYTGENTGAVAPHTGQPAFTVPMGFMQDNLPTGVEFLGRMYSEPILIKLAYSYEQGTKHRRNPNLEKAMTKDKMH</sequence>
<keyword evidence="3" id="KW-1185">Reference proteome</keyword>
<dbReference type="OrthoDB" id="9811471at2"/>
<dbReference type="SUPFAM" id="SSF75304">
    <property type="entry name" value="Amidase signature (AS) enzymes"/>
    <property type="match status" value="1"/>
</dbReference>
<dbReference type="RefSeq" id="WP_084119174.1">
    <property type="nucleotide sequence ID" value="NZ_LT838813.1"/>
</dbReference>
<accession>A0A1W2H0E2</accession>
<keyword evidence="2" id="KW-0808">Transferase</keyword>
<gene>
    <name evidence="2" type="ORF">SAMN00777080_0910</name>
</gene>
<dbReference type="GO" id="GO:0016740">
    <property type="term" value="F:transferase activity"/>
    <property type="evidence" value="ECO:0007669"/>
    <property type="project" value="UniProtKB-KW"/>
</dbReference>
<dbReference type="InterPro" id="IPR036928">
    <property type="entry name" value="AS_sf"/>
</dbReference>
<organism evidence="2 3">
    <name type="scientific">Aquiflexum balticum DSM 16537</name>
    <dbReference type="NCBI Taxonomy" id="758820"/>
    <lineage>
        <taxon>Bacteria</taxon>
        <taxon>Pseudomonadati</taxon>
        <taxon>Bacteroidota</taxon>
        <taxon>Cytophagia</taxon>
        <taxon>Cytophagales</taxon>
        <taxon>Cyclobacteriaceae</taxon>
        <taxon>Aquiflexum</taxon>
    </lineage>
</organism>
<evidence type="ECO:0000313" key="3">
    <source>
        <dbReference type="Proteomes" id="UP000192333"/>
    </source>
</evidence>
<dbReference type="Gene3D" id="3.90.1300.10">
    <property type="entry name" value="Amidase signature (AS) domain"/>
    <property type="match status" value="1"/>
</dbReference>
<reference evidence="3" key="1">
    <citation type="submission" date="2017-04" db="EMBL/GenBank/DDBJ databases">
        <authorList>
            <person name="Varghese N."/>
            <person name="Submissions S."/>
        </authorList>
    </citation>
    <scope>NUCLEOTIDE SEQUENCE [LARGE SCALE GENOMIC DNA]</scope>
    <source>
        <strain evidence="3">DSM 16537</strain>
    </source>
</reference>
<dbReference type="PANTHER" id="PTHR42678">
    <property type="entry name" value="AMIDASE"/>
    <property type="match status" value="1"/>
</dbReference>
<dbReference type="PROSITE" id="PS51257">
    <property type="entry name" value="PROKAR_LIPOPROTEIN"/>
    <property type="match status" value="1"/>
</dbReference>
<dbReference type="PANTHER" id="PTHR42678:SF34">
    <property type="entry name" value="OS04G0183300 PROTEIN"/>
    <property type="match status" value="1"/>
</dbReference>
<dbReference type="Proteomes" id="UP000192333">
    <property type="component" value="Chromosome I"/>
</dbReference>
<name>A0A1W2H0E2_9BACT</name>
<protein>
    <submittedName>
        <fullName evidence="2">Asp-tRNAAsn/Glu-tRNAGln amidotransferase A subunit</fullName>
    </submittedName>
</protein>